<evidence type="ECO:0000313" key="3">
    <source>
        <dbReference type="RefSeq" id="XP_033458806.1"/>
    </source>
</evidence>
<reference evidence="3" key="2">
    <citation type="submission" date="2020-04" db="EMBL/GenBank/DDBJ databases">
        <authorList>
            <consortium name="NCBI Genome Project"/>
        </authorList>
    </citation>
    <scope>NUCLEOTIDE SEQUENCE</scope>
    <source>
        <strain evidence="3">CBS 342.82</strain>
    </source>
</reference>
<evidence type="ECO:0000313" key="2">
    <source>
        <dbReference type="Proteomes" id="UP000504637"/>
    </source>
</evidence>
<feature type="compositionally biased region" description="Basic and acidic residues" evidence="1">
    <location>
        <begin position="355"/>
        <end position="378"/>
    </location>
</feature>
<feature type="region of interest" description="Disordered" evidence="1">
    <location>
        <begin position="505"/>
        <end position="545"/>
    </location>
</feature>
<name>A0A6J3M161_9PEZI</name>
<feature type="compositionally biased region" description="Polar residues" evidence="1">
    <location>
        <begin position="898"/>
        <end position="926"/>
    </location>
</feature>
<dbReference type="GeneID" id="54359361"/>
<accession>A0A6J3M161</accession>
<dbReference type="AlphaFoldDB" id="A0A6J3M161"/>
<feature type="region of interest" description="Disordered" evidence="1">
    <location>
        <begin position="324"/>
        <end position="390"/>
    </location>
</feature>
<keyword evidence="2" id="KW-1185">Reference proteome</keyword>
<proteinExistence type="predicted"/>
<feature type="compositionally biased region" description="Polar residues" evidence="1">
    <location>
        <begin position="505"/>
        <end position="535"/>
    </location>
</feature>
<feature type="compositionally biased region" description="Low complexity" evidence="1">
    <location>
        <begin position="781"/>
        <end position="802"/>
    </location>
</feature>
<feature type="compositionally biased region" description="Basic and acidic residues" evidence="1">
    <location>
        <begin position="324"/>
        <end position="341"/>
    </location>
</feature>
<feature type="region of interest" description="Disordered" evidence="1">
    <location>
        <begin position="824"/>
        <end position="926"/>
    </location>
</feature>
<dbReference type="RefSeq" id="XP_033458806.1">
    <property type="nucleotide sequence ID" value="XM_033601561.1"/>
</dbReference>
<dbReference type="Proteomes" id="UP000504637">
    <property type="component" value="Unplaced"/>
</dbReference>
<organism evidence="3">
    <name type="scientific">Dissoconium aciculare CBS 342.82</name>
    <dbReference type="NCBI Taxonomy" id="1314786"/>
    <lineage>
        <taxon>Eukaryota</taxon>
        <taxon>Fungi</taxon>
        <taxon>Dikarya</taxon>
        <taxon>Ascomycota</taxon>
        <taxon>Pezizomycotina</taxon>
        <taxon>Dothideomycetes</taxon>
        <taxon>Dothideomycetidae</taxon>
        <taxon>Mycosphaerellales</taxon>
        <taxon>Dissoconiaceae</taxon>
        <taxon>Dissoconium</taxon>
    </lineage>
</organism>
<feature type="compositionally biased region" description="Basic and acidic residues" evidence="1">
    <location>
        <begin position="883"/>
        <end position="896"/>
    </location>
</feature>
<reference evidence="3" key="1">
    <citation type="submission" date="2020-01" db="EMBL/GenBank/DDBJ databases">
        <authorList>
            <consortium name="DOE Joint Genome Institute"/>
            <person name="Haridas S."/>
            <person name="Albert R."/>
            <person name="Binder M."/>
            <person name="Bloem J."/>
            <person name="Labutti K."/>
            <person name="Salamov A."/>
            <person name="Andreopoulos B."/>
            <person name="Baker S.E."/>
            <person name="Barry K."/>
            <person name="Bills G."/>
            <person name="Bluhm B.H."/>
            <person name="Cannon C."/>
            <person name="Castanera R."/>
            <person name="Culley D.E."/>
            <person name="Daum C."/>
            <person name="Ezra D."/>
            <person name="Gonzalez J.B."/>
            <person name="Henrissat B."/>
            <person name="Kuo A."/>
            <person name="Liang C."/>
            <person name="Lipzen A."/>
            <person name="Lutzoni F."/>
            <person name="Magnuson J."/>
            <person name="Mondo S."/>
            <person name="Nolan M."/>
            <person name="Ohm R."/>
            <person name="Pangilinan J."/>
            <person name="Park H.-J."/>
            <person name="Ramirez L."/>
            <person name="Alfaro M."/>
            <person name="Sun H."/>
            <person name="Tritt A."/>
            <person name="Yoshinaga Y."/>
            <person name="Zwiers L.-H."/>
            <person name="Turgeon B.G."/>
            <person name="Goodwin S.B."/>
            <person name="Spatafora J.W."/>
            <person name="Crous P.W."/>
            <person name="Grigoriev I.V."/>
        </authorList>
    </citation>
    <scope>NUCLEOTIDE SEQUENCE</scope>
    <source>
        <strain evidence="3">CBS 342.82</strain>
    </source>
</reference>
<feature type="compositionally biased region" description="Polar residues" evidence="1">
    <location>
        <begin position="567"/>
        <end position="576"/>
    </location>
</feature>
<feature type="compositionally biased region" description="Polar residues" evidence="1">
    <location>
        <begin position="134"/>
        <end position="145"/>
    </location>
</feature>
<protein>
    <submittedName>
        <fullName evidence="3">Uncharacterized protein</fullName>
    </submittedName>
</protein>
<feature type="compositionally biased region" description="Basic residues" evidence="1">
    <location>
        <begin position="1"/>
        <end position="11"/>
    </location>
</feature>
<evidence type="ECO:0000256" key="1">
    <source>
        <dbReference type="SAM" id="MobiDB-lite"/>
    </source>
</evidence>
<feature type="compositionally biased region" description="Polar residues" evidence="1">
    <location>
        <begin position="104"/>
        <end position="122"/>
    </location>
</feature>
<reference evidence="3" key="3">
    <citation type="submission" date="2025-08" db="UniProtKB">
        <authorList>
            <consortium name="RefSeq"/>
        </authorList>
    </citation>
    <scope>IDENTIFICATION</scope>
    <source>
        <strain evidence="3">CBS 342.82</strain>
    </source>
</reference>
<sequence>MPVWPFRRRRAQTLQDGSSIPPASRQQTGILTPDPTDNAGAPSEPNPFDDPTATRSIKIPSGRKASFPFATLPVDPLSAPPRRATEAAIPRSRQDSHEDVTALPNPQSLSTSPHLRSASLSRPQIPYNFHRKLSSNSGSQQTSEPASRAVSPVSKRSSRPYASLGRKASDRSKRSYAGGAIREEDLREMNAPLSIPQQRGENPLQGDAQKLRTKDSSVTLPAEGSLRSSMTGWIEQRGWEVSNFAIINPRPSVRSAGPMGFAPSSLPAEPPSGVLYRIDSIRAEGGKQPVRDLSKKKKKYQAVGNEADELDASDLRVIMERDAKRREQRHKNMADKLDRKLRAQASQQQELNEGPVRRQDSNFTAEEVRSRIEEERNARTMTPPTDVHPALRAFAPDLPAVPPQDLGISVDRATPAEDQPNPFVDPENEDAFTLAPEHALEVPRGPSVAPSTARTSYEEAEIGTVQTLRMSLTATPPLSPVRSRIAAPTETISRQTLAGAIETTRPPSTLRHSSITTDTLRDSTYTAESPVSPVSPTKEKRSGPWAAFFRRGTTIRKPSVVSKDLSSEASFSNTSRESMRAQSIPAHLVDLPLPPAPRPPAARAQSGPPVRTQSRFREDLPELPISPPASRTATPDVLLAAAARRIARSPDLAAGSSANGRKSSLADIMHAERESDTQSYNQRQAEFGSSFEELGGVDIDADYLRRNSHRVSSLLASSSATPHQEISRPVSPLSDDGTGAPSSSAANEPITTFGSVRRKATLVAGDARVRSREGLLSEYISSGGNSSSHANSPQQQQQPSSSYVIHPHDSAAYDSAAISPITSTTATTTENGSPHPGSSPDDDNESEFTPSEVIDAELRHAKSVSYAPQGHSRQFSAGSARLLDVRRSTADPDKTGETPVSSSAGMANSGSRPSTGATATERNSRV</sequence>
<feature type="region of interest" description="Disordered" evidence="1">
    <location>
        <begin position="560"/>
        <end position="634"/>
    </location>
</feature>
<feature type="region of interest" description="Disordered" evidence="1">
    <location>
        <begin position="715"/>
        <end position="752"/>
    </location>
</feature>
<feature type="region of interest" description="Disordered" evidence="1">
    <location>
        <begin position="1"/>
        <end position="224"/>
    </location>
</feature>
<feature type="region of interest" description="Disordered" evidence="1">
    <location>
        <begin position="779"/>
        <end position="802"/>
    </location>
</feature>
<feature type="compositionally biased region" description="Polar residues" evidence="1">
    <location>
        <begin position="740"/>
        <end position="752"/>
    </location>
</feature>
<dbReference type="OrthoDB" id="4152802at2759"/>
<gene>
    <name evidence="3" type="ORF">K489DRAFT_321656</name>
</gene>